<dbReference type="Proteomes" id="UP000638836">
    <property type="component" value="Unassembled WGS sequence"/>
</dbReference>
<dbReference type="EMBL" id="WNJQ01000018">
    <property type="protein sequence ID" value="MBC9826367.1"/>
    <property type="molecule type" value="Genomic_DNA"/>
</dbReference>
<evidence type="ECO:0000259" key="1">
    <source>
        <dbReference type="PROSITE" id="PS51186"/>
    </source>
</evidence>
<feature type="domain" description="N-acetyltransferase" evidence="1">
    <location>
        <begin position="2"/>
        <end position="146"/>
    </location>
</feature>
<dbReference type="InterPro" id="IPR000182">
    <property type="entry name" value="GNAT_dom"/>
</dbReference>
<dbReference type="Pfam" id="PF00583">
    <property type="entry name" value="Acetyltransf_1"/>
    <property type="match status" value="1"/>
</dbReference>
<sequence length="146" mass="17272">MMAIRKFTKSDLEACTELLITVYNREPWNEKWTKMTAGNHLTELIHRMRSFGFVFVDKTTIVGVLFGVERTFWSGEEVYVDEFFIHPSYQQKGIGKEMMRHLEVYCKENDLEDITLLTDKMVPAHVFYQKLGFKMSNKTVFMYKSC</sequence>
<evidence type="ECO:0000313" key="2">
    <source>
        <dbReference type="EMBL" id="MBC9826367.1"/>
    </source>
</evidence>
<protein>
    <submittedName>
        <fullName evidence="2">GNAT family N-acetyltransferase</fullName>
    </submittedName>
</protein>
<name>A0ABR7TEF1_9LACT</name>
<gene>
    <name evidence="2" type="ORF">GLO26_11350</name>
</gene>
<keyword evidence="3" id="KW-1185">Reference proteome</keyword>
<dbReference type="CDD" id="cd04301">
    <property type="entry name" value="NAT_SF"/>
    <property type="match status" value="1"/>
</dbReference>
<evidence type="ECO:0000313" key="3">
    <source>
        <dbReference type="Proteomes" id="UP000638836"/>
    </source>
</evidence>
<dbReference type="PANTHER" id="PTHR43617">
    <property type="entry name" value="L-AMINO ACID N-ACETYLTRANSFERASE"/>
    <property type="match status" value="1"/>
</dbReference>
<comment type="caution">
    <text evidence="2">The sequence shown here is derived from an EMBL/GenBank/DDBJ whole genome shotgun (WGS) entry which is preliminary data.</text>
</comment>
<organism evidence="2 3">
    <name type="scientific">Carnobacterium inhibens</name>
    <dbReference type="NCBI Taxonomy" id="147709"/>
    <lineage>
        <taxon>Bacteria</taxon>
        <taxon>Bacillati</taxon>
        <taxon>Bacillota</taxon>
        <taxon>Bacilli</taxon>
        <taxon>Lactobacillales</taxon>
        <taxon>Carnobacteriaceae</taxon>
        <taxon>Carnobacterium</taxon>
    </lineage>
</organism>
<dbReference type="Gene3D" id="3.40.630.30">
    <property type="match status" value="1"/>
</dbReference>
<dbReference type="PANTHER" id="PTHR43617:SF38">
    <property type="entry name" value="N-ACETYLTRANSFERASE DOMAIN-CONTAINING PROTEIN"/>
    <property type="match status" value="1"/>
</dbReference>
<proteinExistence type="predicted"/>
<reference evidence="2 3" key="1">
    <citation type="journal article" date="2020" name="Microorganisms">
        <title>New Insight into Antimicrobial Compounds from Food and Marine-Sourced Carnobacterium Species through Phenotype and Genome Analyses.</title>
        <authorList>
            <person name="Begrem S."/>
            <person name="Ivaniuk F."/>
            <person name="Gigout-Chevalier F."/>
            <person name="Kolypczuk L."/>
            <person name="Bonnetot S."/>
            <person name="Leroi F."/>
            <person name="Grovel O."/>
            <person name="Delbarre-Ladrat C."/>
            <person name="Passerini D."/>
        </authorList>
    </citation>
    <scope>NUCLEOTIDE SEQUENCE [LARGE SCALE GENOMIC DNA]</scope>
    <source>
        <strain evidence="2 3">MIP2551</strain>
    </source>
</reference>
<dbReference type="PROSITE" id="PS51186">
    <property type="entry name" value="GNAT"/>
    <property type="match status" value="1"/>
</dbReference>
<dbReference type="SUPFAM" id="SSF55729">
    <property type="entry name" value="Acyl-CoA N-acyltransferases (Nat)"/>
    <property type="match status" value="1"/>
</dbReference>
<accession>A0ABR7TEF1</accession>
<dbReference type="InterPro" id="IPR016181">
    <property type="entry name" value="Acyl_CoA_acyltransferase"/>
</dbReference>
<dbReference type="InterPro" id="IPR050276">
    <property type="entry name" value="MshD_Acetyltransferase"/>
</dbReference>